<evidence type="ECO:0000313" key="1">
    <source>
        <dbReference type="EMBL" id="EFA84194.1"/>
    </source>
</evidence>
<dbReference type="AlphaFoldDB" id="D3B4E6"/>
<sequence>MRSSDSEYEETRCDYQCSKKQISDALL</sequence>
<keyword evidence="2" id="KW-1185">Reference proteome</keyword>
<organism evidence="1 2">
    <name type="scientific">Heterostelium pallidum (strain ATCC 26659 / Pp 5 / PN500)</name>
    <name type="common">Cellular slime mold</name>
    <name type="synonym">Polysphondylium pallidum</name>
    <dbReference type="NCBI Taxonomy" id="670386"/>
    <lineage>
        <taxon>Eukaryota</taxon>
        <taxon>Amoebozoa</taxon>
        <taxon>Evosea</taxon>
        <taxon>Eumycetozoa</taxon>
        <taxon>Dictyostelia</taxon>
        <taxon>Acytosteliales</taxon>
        <taxon>Acytosteliaceae</taxon>
        <taxon>Heterostelium</taxon>
    </lineage>
</organism>
<accession>D3B4E6</accession>
<dbReference type="Proteomes" id="UP000001396">
    <property type="component" value="Unassembled WGS sequence"/>
</dbReference>
<comment type="caution">
    <text evidence="1">The sequence shown here is derived from an EMBL/GenBank/DDBJ whole genome shotgun (WGS) entry which is preliminary data.</text>
</comment>
<evidence type="ECO:0000313" key="2">
    <source>
        <dbReference type="Proteomes" id="UP000001396"/>
    </source>
</evidence>
<proteinExistence type="predicted"/>
<name>D3B4E6_HETP5</name>
<reference evidence="1 2" key="1">
    <citation type="journal article" date="2011" name="Genome Res.">
        <title>Phylogeny-wide analysis of social amoeba genomes highlights ancient origins for complex intercellular communication.</title>
        <authorList>
            <person name="Heidel A.J."/>
            <person name="Lawal H.M."/>
            <person name="Felder M."/>
            <person name="Schilde C."/>
            <person name="Helps N.R."/>
            <person name="Tunggal B."/>
            <person name="Rivero F."/>
            <person name="John U."/>
            <person name="Schleicher M."/>
            <person name="Eichinger L."/>
            <person name="Platzer M."/>
            <person name="Noegel A.A."/>
            <person name="Schaap P."/>
            <person name="Gloeckner G."/>
        </authorList>
    </citation>
    <scope>NUCLEOTIDE SEQUENCE [LARGE SCALE GENOMIC DNA]</scope>
    <source>
        <strain evidence="2">ATCC 26659 / Pp 5 / PN500</strain>
    </source>
</reference>
<gene>
    <name evidence="1" type="ORF">PPL_03270</name>
</gene>
<protein>
    <submittedName>
        <fullName evidence="1">Uncharacterized protein</fullName>
    </submittedName>
</protein>
<dbReference type="InParanoid" id="D3B4E6"/>
<dbReference type="EMBL" id="ADBJ01000010">
    <property type="protein sequence ID" value="EFA84194.1"/>
    <property type="molecule type" value="Genomic_DNA"/>
</dbReference>